<comment type="subcellular location">
    <subcellularLocation>
        <location evidence="6">Cytoplasm</location>
    </subcellularLocation>
</comment>
<organism evidence="7 8">
    <name type="scientific">Lactococcus nasutitermitis</name>
    <dbReference type="NCBI Taxonomy" id="1652957"/>
    <lineage>
        <taxon>Bacteria</taxon>
        <taxon>Bacillati</taxon>
        <taxon>Bacillota</taxon>
        <taxon>Bacilli</taxon>
        <taxon>Lactobacillales</taxon>
        <taxon>Streptococcaceae</taxon>
        <taxon>Lactococcus</taxon>
    </lineage>
</organism>
<dbReference type="SMART" id="SM01133">
    <property type="entry name" value="DeoC"/>
    <property type="match status" value="1"/>
</dbReference>
<dbReference type="Pfam" id="PF01791">
    <property type="entry name" value="DeoC"/>
    <property type="match status" value="1"/>
</dbReference>
<evidence type="ECO:0000256" key="4">
    <source>
        <dbReference type="ARBA" id="ARBA00023270"/>
    </source>
</evidence>
<evidence type="ECO:0000313" key="8">
    <source>
        <dbReference type="Proteomes" id="UP001595987"/>
    </source>
</evidence>
<evidence type="ECO:0000256" key="3">
    <source>
        <dbReference type="ARBA" id="ARBA00023239"/>
    </source>
</evidence>
<dbReference type="RefSeq" id="WP_213535807.1">
    <property type="nucleotide sequence ID" value="NZ_BOVQ01000005.1"/>
</dbReference>
<accession>A0ABV9JH77</accession>
<dbReference type="EMBL" id="JBHSGD010000005">
    <property type="protein sequence ID" value="MFC4652684.1"/>
    <property type="molecule type" value="Genomic_DNA"/>
</dbReference>
<evidence type="ECO:0000313" key="7">
    <source>
        <dbReference type="EMBL" id="MFC4652684.1"/>
    </source>
</evidence>
<comment type="similarity">
    <text evidence="1 6">Belongs to the DeoC/FbaB aldolase family. DeoC type 1 subfamily.</text>
</comment>
<dbReference type="Proteomes" id="UP001595987">
    <property type="component" value="Unassembled WGS sequence"/>
</dbReference>
<feature type="active site" description="Proton donor/acceptor" evidence="6">
    <location>
        <position position="89"/>
    </location>
</feature>
<feature type="active site" description="Schiff-base intermediate with acetaldehyde" evidence="6">
    <location>
        <position position="151"/>
    </location>
</feature>
<evidence type="ECO:0000256" key="5">
    <source>
        <dbReference type="ARBA" id="ARBA00048791"/>
    </source>
</evidence>
<dbReference type="InterPro" id="IPR011343">
    <property type="entry name" value="DeoC"/>
</dbReference>
<feature type="active site" description="Proton donor/acceptor" evidence="6">
    <location>
        <position position="180"/>
    </location>
</feature>
<name>A0ABV9JH77_9LACT</name>
<dbReference type="SUPFAM" id="SSF51569">
    <property type="entry name" value="Aldolase"/>
    <property type="match status" value="1"/>
</dbReference>
<sequence>MELNKFIDHTILKPEATQATVKQICDEAREYHFASVCVSPDRVAFSAEYLKDSDVNICTVIGFPHGANTSAVKAFEAKDALANGADEIDMVINIGAAKDGDWALVESDIAAVNAVKADKLLKVIIETSLLTDDEKVKACLAAKNAGADFVKTSTGFSTGGATVADVALMRKTVGAELGVKASGGIHSAQEAQAMIEAGATRLGVSASIAIIKGQVSNDNY</sequence>
<proteinExistence type="inferred from homology"/>
<comment type="catalytic activity">
    <reaction evidence="5 6">
        <text>2-deoxy-D-ribose 5-phosphate = D-glyceraldehyde 3-phosphate + acetaldehyde</text>
        <dbReference type="Rhea" id="RHEA:12821"/>
        <dbReference type="ChEBI" id="CHEBI:15343"/>
        <dbReference type="ChEBI" id="CHEBI:59776"/>
        <dbReference type="ChEBI" id="CHEBI:62877"/>
        <dbReference type="EC" id="4.1.2.4"/>
    </reaction>
</comment>
<evidence type="ECO:0000256" key="1">
    <source>
        <dbReference type="ARBA" id="ARBA00010936"/>
    </source>
</evidence>
<dbReference type="InterPro" id="IPR028581">
    <property type="entry name" value="DeoC_typeI"/>
</dbReference>
<dbReference type="HAMAP" id="MF_00114">
    <property type="entry name" value="DeoC_type1"/>
    <property type="match status" value="1"/>
</dbReference>
<comment type="caution">
    <text evidence="7">The sequence shown here is derived from an EMBL/GenBank/DDBJ whole genome shotgun (WGS) entry which is preliminary data.</text>
</comment>
<dbReference type="InterPro" id="IPR013785">
    <property type="entry name" value="Aldolase_TIM"/>
</dbReference>
<dbReference type="CDD" id="cd00959">
    <property type="entry name" value="DeoC"/>
    <property type="match status" value="1"/>
</dbReference>
<comment type="pathway">
    <text evidence="6">Carbohydrate degradation; 2-deoxy-D-ribose 1-phosphate degradation; D-glyceraldehyde 3-phosphate and acetaldehyde from 2-deoxy-alpha-D-ribose 1-phosphate: step 2/2.</text>
</comment>
<keyword evidence="4 6" id="KW-0704">Schiff base</keyword>
<keyword evidence="3 6" id="KW-0456">Lyase</keyword>
<dbReference type="GO" id="GO:0004139">
    <property type="term" value="F:deoxyribose-phosphate aldolase activity"/>
    <property type="evidence" value="ECO:0007669"/>
    <property type="project" value="UniProtKB-EC"/>
</dbReference>
<dbReference type="PIRSF" id="PIRSF001357">
    <property type="entry name" value="DeoC"/>
    <property type="match status" value="1"/>
</dbReference>
<dbReference type="EC" id="4.1.2.4" evidence="6"/>
<dbReference type="NCBIfam" id="TIGR00126">
    <property type="entry name" value="deoC"/>
    <property type="match status" value="1"/>
</dbReference>
<comment type="function">
    <text evidence="6">Catalyzes a reversible aldol reaction between acetaldehyde and D-glyceraldehyde 3-phosphate to generate 2-deoxy-D-ribose 5-phosphate.</text>
</comment>
<dbReference type="PANTHER" id="PTHR10889:SF1">
    <property type="entry name" value="DEOXYRIBOSE-PHOSPHATE ALDOLASE"/>
    <property type="match status" value="1"/>
</dbReference>
<gene>
    <name evidence="6 7" type="primary">deoC</name>
    <name evidence="7" type="ORF">ACFO26_07155</name>
</gene>
<evidence type="ECO:0000256" key="2">
    <source>
        <dbReference type="ARBA" id="ARBA00022490"/>
    </source>
</evidence>
<protein>
    <recommendedName>
        <fullName evidence="6">Deoxyribose-phosphate aldolase</fullName>
        <shortName evidence="6">DERA</shortName>
        <ecNumber evidence="6">4.1.2.4</ecNumber>
    </recommendedName>
    <alternativeName>
        <fullName evidence="6">2-deoxy-D-ribose 5-phosphate aldolase</fullName>
    </alternativeName>
    <alternativeName>
        <fullName evidence="6">Phosphodeoxyriboaldolase</fullName>
        <shortName evidence="6">Deoxyriboaldolase</shortName>
    </alternativeName>
</protein>
<keyword evidence="8" id="KW-1185">Reference proteome</keyword>
<dbReference type="InterPro" id="IPR002915">
    <property type="entry name" value="DeoC/FbaB/LacD_aldolase"/>
</dbReference>
<dbReference type="Gene3D" id="3.20.20.70">
    <property type="entry name" value="Aldolase class I"/>
    <property type="match status" value="1"/>
</dbReference>
<reference evidence="8" key="1">
    <citation type="journal article" date="2019" name="Int. J. Syst. Evol. Microbiol.">
        <title>The Global Catalogue of Microorganisms (GCM) 10K type strain sequencing project: providing services to taxonomists for standard genome sequencing and annotation.</title>
        <authorList>
            <consortium name="The Broad Institute Genomics Platform"/>
            <consortium name="The Broad Institute Genome Sequencing Center for Infectious Disease"/>
            <person name="Wu L."/>
            <person name="Ma J."/>
        </authorList>
    </citation>
    <scope>NUCLEOTIDE SEQUENCE [LARGE SCALE GENOMIC DNA]</scope>
    <source>
        <strain evidence="8">CCUG 63287</strain>
    </source>
</reference>
<dbReference type="PANTHER" id="PTHR10889">
    <property type="entry name" value="DEOXYRIBOSE-PHOSPHATE ALDOLASE"/>
    <property type="match status" value="1"/>
</dbReference>
<evidence type="ECO:0000256" key="6">
    <source>
        <dbReference type="HAMAP-Rule" id="MF_00114"/>
    </source>
</evidence>
<keyword evidence="2 6" id="KW-0963">Cytoplasm</keyword>